<sequence length="449" mass="50827">MHADGLVYAQRYSSYKEVVDARRVFPFTNANIESLLIPTDLLQLWARAGGNLGRSSQIQKVVTETGLRSYLNSKARVNLGLHAAKSQSFGIREEYRVSCQYAVRPSQIVKHLRRSIHLIQLSHARNVQETVLTWGRYVEDPQLVLPTSVQRPIEGLAVYTDGLLCTVTTDCGYVCRTRESIRKHWRYEHGWSVGVGGRVPERELPTVQQALQEAMGRVVCQRFFNVAAGSHYIHVRQPPSPYTPEEPPTPIDVTTRIARQLDQLQLDSQSNGRTTIQAGEVDEANSWLRRALWAECLQDIEPGKLLDTIAAPAGDADGIEAVAFTIWIAMGEVAQISQEITKATGNAIRSDAARIEKGQSVGKPLQAYMDPASIQKHVEPWRQILMFFVRTQAPHDWVSPTYQFTRRQRRAWEQFWSVAQLETDARRGRNRDADDEDPPDDPWTLIRGH</sequence>
<protein>
    <submittedName>
        <fullName evidence="2">Uncharacterized protein</fullName>
    </submittedName>
</protein>
<name>A0A1Q5UCT5_9EURO</name>
<dbReference type="Proteomes" id="UP000186955">
    <property type="component" value="Unassembled WGS sequence"/>
</dbReference>
<proteinExistence type="predicted"/>
<comment type="caution">
    <text evidence="2">The sequence shown here is derived from an EMBL/GenBank/DDBJ whole genome shotgun (WGS) entry which is preliminary data.</text>
</comment>
<reference evidence="2 3" key="1">
    <citation type="submission" date="2016-10" db="EMBL/GenBank/DDBJ databases">
        <title>Genome sequence of the ascomycete fungus Penicillium subrubescens.</title>
        <authorList>
            <person name="De Vries R.P."/>
            <person name="Peng M."/>
            <person name="Dilokpimol A."/>
            <person name="Hilden K."/>
            <person name="Makela M.R."/>
            <person name="Grigoriev I."/>
            <person name="Riley R."/>
            <person name="Granchi Z."/>
        </authorList>
    </citation>
    <scope>NUCLEOTIDE SEQUENCE [LARGE SCALE GENOMIC DNA]</scope>
    <source>
        <strain evidence="2 3">CBS 132785</strain>
    </source>
</reference>
<keyword evidence="3" id="KW-1185">Reference proteome</keyword>
<gene>
    <name evidence="2" type="ORF">PENSUB_4281</name>
</gene>
<feature type="region of interest" description="Disordered" evidence="1">
    <location>
        <begin position="424"/>
        <end position="449"/>
    </location>
</feature>
<evidence type="ECO:0000256" key="1">
    <source>
        <dbReference type="SAM" id="MobiDB-lite"/>
    </source>
</evidence>
<dbReference type="Pfam" id="PF12013">
    <property type="entry name" value="OrsD"/>
    <property type="match status" value="1"/>
</dbReference>
<dbReference type="STRING" id="1316194.A0A1Q5UCT5"/>
<evidence type="ECO:0000313" key="2">
    <source>
        <dbReference type="EMBL" id="OKP10285.1"/>
    </source>
</evidence>
<accession>A0A1Q5UCT5</accession>
<dbReference type="EMBL" id="MNBE01000366">
    <property type="protein sequence ID" value="OKP10285.1"/>
    <property type="molecule type" value="Genomic_DNA"/>
</dbReference>
<dbReference type="AlphaFoldDB" id="A0A1Q5UCT5"/>
<evidence type="ECO:0000313" key="3">
    <source>
        <dbReference type="Proteomes" id="UP000186955"/>
    </source>
</evidence>
<organism evidence="2 3">
    <name type="scientific">Penicillium subrubescens</name>
    <dbReference type="NCBI Taxonomy" id="1316194"/>
    <lineage>
        <taxon>Eukaryota</taxon>
        <taxon>Fungi</taxon>
        <taxon>Dikarya</taxon>
        <taxon>Ascomycota</taxon>
        <taxon>Pezizomycotina</taxon>
        <taxon>Eurotiomycetes</taxon>
        <taxon>Eurotiomycetidae</taxon>
        <taxon>Eurotiales</taxon>
        <taxon>Aspergillaceae</taxon>
        <taxon>Penicillium</taxon>
    </lineage>
</organism>
<dbReference type="InterPro" id="IPR022698">
    <property type="entry name" value="OrsD"/>
</dbReference>